<evidence type="ECO:0000313" key="5">
    <source>
        <dbReference type="EMBL" id="EXU76959.1"/>
    </source>
</evidence>
<dbReference type="Gene3D" id="1.10.10.10">
    <property type="entry name" value="Winged helix-like DNA-binding domain superfamily/Winged helix DNA-binding domain"/>
    <property type="match status" value="1"/>
</dbReference>
<dbReference type="InterPro" id="IPR000524">
    <property type="entry name" value="Tscrpt_reg_HTH_GntR"/>
</dbReference>
<keyword evidence="1" id="KW-0805">Transcription regulation</keyword>
<dbReference type="InterPro" id="IPR036390">
    <property type="entry name" value="WH_DNA-bd_sf"/>
</dbReference>
<dbReference type="Pfam" id="PF07729">
    <property type="entry name" value="FCD"/>
    <property type="match status" value="1"/>
</dbReference>
<feature type="domain" description="HTH gntR-type" evidence="4">
    <location>
        <begin position="10"/>
        <end position="78"/>
    </location>
</feature>
<dbReference type="OrthoDB" id="5450856at2"/>
<evidence type="ECO:0000256" key="2">
    <source>
        <dbReference type="ARBA" id="ARBA00023125"/>
    </source>
</evidence>
<name>A0A014MFS4_9GAMM</name>
<evidence type="ECO:0000259" key="4">
    <source>
        <dbReference type="PROSITE" id="PS50949"/>
    </source>
</evidence>
<accession>A0A014MFS4</accession>
<dbReference type="PROSITE" id="PS50949">
    <property type="entry name" value="HTH_GNTR"/>
    <property type="match status" value="1"/>
</dbReference>
<keyword evidence="6" id="KW-1185">Reference proteome</keyword>
<dbReference type="SMART" id="SM00345">
    <property type="entry name" value="HTH_GNTR"/>
    <property type="match status" value="1"/>
</dbReference>
<dbReference type="InterPro" id="IPR008920">
    <property type="entry name" value="TF_FadR/GntR_C"/>
</dbReference>
<dbReference type="STRING" id="69222.BG55_02455"/>
<organism evidence="5 6">
    <name type="scientific">Erwinia mallotivora</name>
    <dbReference type="NCBI Taxonomy" id="69222"/>
    <lineage>
        <taxon>Bacteria</taxon>
        <taxon>Pseudomonadati</taxon>
        <taxon>Pseudomonadota</taxon>
        <taxon>Gammaproteobacteria</taxon>
        <taxon>Enterobacterales</taxon>
        <taxon>Erwiniaceae</taxon>
        <taxon>Erwinia</taxon>
    </lineage>
</organism>
<evidence type="ECO:0000313" key="6">
    <source>
        <dbReference type="Proteomes" id="UP000019918"/>
    </source>
</evidence>
<dbReference type="GO" id="GO:0003677">
    <property type="term" value="F:DNA binding"/>
    <property type="evidence" value="ECO:0007669"/>
    <property type="project" value="UniProtKB-KW"/>
</dbReference>
<gene>
    <name evidence="5" type="ORF">BG55_02455</name>
</gene>
<dbReference type="CDD" id="cd07377">
    <property type="entry name" value="WHTH_GntR"/>
    <property type="match status" value="1"/>
</dbReference>
<proteinExistence type="predicted"/>
<dbReference type="PRINTS" id="PR00035">
    <property type="entry name" value="HTHGNTR"/>
</dbReference>
<dbReference type="PATRIC" id="fig|69222.5.peg.519"/>
<dbReference type="RefSeq" id="WP_052018653.1">
    <property type="nucleotide sequence ID" value="NZ_JFHN01000019.1"/>
</dbReference>
<evidence type="ECO:0000256" key="1">
    <source>
        <dbReference type="ARBA" id="ARBA00023015"/>
    </source>
</evidence>
<dbReference type="EMBL" id="JFHN01000019">
    <property type="protein sequence ID" value="EXU76959.1"/>
    <property type="molecule type" value="Genomic_DNA"/>
</dbReference>
<dbReference type="SMART" id="SM00895">
    <property type="entry name" value="FCD"/>
    <property type="match status" value="1"/>
</dbReference>
<dbReference type="PANTHER" id="PTHR43537:SF51">
    <property type="entry name" value="HTH-TYPE TRANSCRIPTIONAL REGULATOR LGOR-RELATED"/>
    <property type="match status" value="1"/>
</dbReference>
<keyword evidence="3" id="KW-0804">Transcription</keyword>
<dbReference type="SUPFAM" id="SSF48008">
    <property type="entry name" value="GntR ligand-binding domain-like"/>
    <property type="match status" value="1"/>
</dbReference>
<dbReference type="GO" id="GO:0003700">
    <property type="term" value="F:DNA-binding transcription factor activity"/>
    <property type="evidence" value="ECO:0007669"/>
    <property type="project" value="InterPro"/>
</dbReference>
<dbReference type="InterPro" id="IPR011711">
    <property type="entry name" value="GntR_C"/>
</dbReference>
<protein>
    <submittedName>
        <fullName evidence="5">GntR family transcriptional regulator</fullName>
    </submittedName>
</protein>
<dbReference type="Proteomes" id="UP000019918">
    <property type="component" value="Unassembled WGS sequence"/>
</dbReference>
<dbReference type="Gene3D" id="1.20.120.530">
    <property type="entry name" value="GntR ligand-binding domain-like"/>
    <property type="match status" value="1"/>
</dbReference>
<dbReference type="AlphaFoldDB" id="A0A014MFS4"/>
<dbReference type="SUPFAM" id="SSF46785">
    <property type="entry name" value="Winged helix' DNA-binding domain"/>
    <property type="match status" value="1"/>
</dbReference>
<comment type="caution">
    <text evidence="5">The sequence shown here is derived from an EMBL/GenBank/DDBJ whole genome shotgun (WGS) entry which is preliminary data.</text>
</comment>
<sequence>MYSAYEVKKERLYQKAANILIGLIRQGRYQPGESLPAEREMSKLLNIGRSTLREALIVLELSGWVEIRSGSGIYVCEMQGRESLTLPSYEYSPHHVMQARQAVECELVTIVASSHTDKDVDILNMLVEEMDFCIRENRVADFYRSDRKFHLSLGEISANNILSEMNEIVWNRRVNIPYLNLDEPDSSLEELMLFNDDHKKIVQAIREGNGHNARSAMVNHLERITHFI</sequence>
<dbReference type="Pfam" id="PF00392">
    <property type="entry name" value="GntR"/>
    <property type="match status" value="1"/>
</dbReference>
<dbReference type="InterPro" id="IPR036388">
    <property type="entry name" value="WH-like_DNA-bd_sf"/>
</dbReference>
<evidence type="ECO:0000256" key="3">
    <source>
        <dbReference type="ARBA" id="ARBA00023163"/>
    </source>
</evidence>
<dbReference type="PANTHER" id="PTHR43537">
    <property type="entry name" value="TRANSCRIPTIONAL REGULATOR, GNTR FAMILY"/>
    <property type="match status" value="1"/>
</dbReference>
<keyword evidence="2" id="KW-0238">DNA-binding</keyword>
<reference evidence="5 6" key="1">
    <citation type="submission" date="2014-02" db="EMBL/GenBank/DDBJ databases">
        <title>Draft genome of Erwinia mallotivora strain BT-MARDI, a papaya dieback pathogen.</title>
        <authorList>
            <person name="Redzuan R."/>
            <person name="Abu Bakar N."/>
            <person name="Badrun R."/>
            <person name="Mohd Raih M.F."/>
            <person name="Rozano L."/>
            <person name="Mat Amin N."/>
        </authorList>
    </citation>
    <scope>NUCLEOTIDE SEQUENCE [LARGE SCALE GENOMIC DNA]</scope>
    <source>
        <strain evidence="5 6">BT-MARDI</strain>
    </source>
</reference>